<dbReference type="InterPro" id="IPR019783">
    <property type="entry name" value="SDO1/SBDS_N"/>
</dbReference>
<dbReference type="InterPro" id="IPR046928">
    <property type="entry name" value="SDO1/SBDS_C"/>
</dbReference>
<dbReference type="Pfam" id="PF20268">
    <property type="entry name" value="SBDS_C"/>
    <property type="match status" value="1"/>
</dbReference>
<evidence type="ECO:0000256" key="6">
    <source>
        <dbReference type="ARBA" id="ARBA00023242"/>
    </source>
</evidence>
<dbReference type="GO" id="GO:0042256">
    <property type="term" value="P:cytosolic ribosome assembly"/>
    <property type="evidence" value="ECO:0007669"/>
    <property type="project" value="InterPro"/>
</dbReference>
<dbReference type="EMBL" id="KZ819188">
    <property type="protein sequence ID" value="PWZ03575.1"/>
    <property type="molecule type" value="Genomic_DNA"/>
</dbReference>
<dbReference type="PANTHER" id="PTHR10927">
    <property type="entry name" value="RIBOSOME MATURATION PROTEIN SBDS"/>
    <property type="match status" value="1"/>
</dbReference>
<evidence type="ECO:0000259" key="11">
    <source>
        <dbReference type="Pfam" id="PF20268"/>
    </source>
</evidence>
<evidence type="ECO:0000256" key="3">
    <source>
        <dbReference type="ARBA" id="ARBA00007433"/>
    </source>
</evidence>
<comment type="subunit">
    <text evidence="7">Associates with the 60S ribosomal subunit.</text>
</comment>
<evidence type="ECO:0000256" key="2">
    <source>
        <dbReference type="ARBA" id="ARBA00004496"/>
    </source>
</evidence>
<accession>A0A317XZ89</accession>
<dbReference type="InterPro" id="IPR018978">
    <property type="entry name" value="SDO1/SBDS_central"/>
</dbReference>
<dbReference type="STRING" id="1882483.A0A317XZ89"/>
<name>A0A317XZ89_9BASI</name>
<proteinExistence type="inferred from homology"/>
<dbReference type="NCBIfam" id="TIGR00291">
    <property type="entry name" value="RNA_SBDS"/>
    <property type="match status" value="1"/>
</dbReference>
<keyword evidence="13" id="KW-1185">Reference proteome</keyword>
<feature type="domain" description="Ribosome maturation protein SDO1/SBDS C-terminal" evidence="11">
    <location>
        <begin position="235"/>
        <end position="301"/>
    </location>
</feature>
<feature type="region of interest" description="Disordered" evidence="8">
    <location>
        <begin position="1"/>
        <end position="24"/>
    </location>
</feature>
<dbReference type="GO" id="GO:0005634">
    <property type="term" value="C:nucleus"/>
    <property type="evidence" value="ECO:0007669"/>
    <property type="project" value="UniProtKB-SubCell"/>
</dbReference>
<dbReference type="Gene3D" id="3.30.70.240">
    <property type="match status" value="1"/>
</dbReference>
<dbReference type="FunFam" id="1.10.10.900:FF:000001">
    <property type="entry name" value="SBDS, ribosome maturation factor"/>
    <property type="match status" value="1"/>
</dbReference>
<dbReference type="PANTHER" id="PTHR10927:SF1">
    <property type="entry name" value="RIBOSOME MATURATION PROTEIN SBDS"/>
    <property type="match status" value="1"/>
</dbReference>
<comment type="subcellular location">
    <subcellularLocation>
        <location evidence="2">Cytoplasm</location>
    </subcellularLocation>
    <subcellularLocation>
        <location evidence="1">Nucleus</location>
    </subcellularLocation>
</comment>
<dbReference type="AlphaFoldDB" id="A0A317XZ89"/>
<evidence type="ECO:0000313" key="12">
    <source>
        <dbReference type="EMBL" id="PWZ03575.1"/>
    </source>
</evidence>
<evidence type="ECO:0000256" key="8">
    <source>
        <dbReference type="SAM" id="MobiDB-lite"/>
    </source>
</evidence>
<dbReference type="OrthoDB" id="10253092at2759"/>
<dbReference type="Gene3D" id="3.30.1250.10">
    <property type="entry name" value="Ribosome maturation protein SBDS, N-terminal domain"/>
    <property type="match status" value="1"/>
</dbReference>
<dbReference type="SUPFAM" id="SSF109728">
    <property type="entry name" value="Hypothetical protein AF0491, middle domain"/>
    <property type="match status" value="1"/>
</dbReference>
<evidence type="ECO:0000256" key="7">
    <source>
        <dbReference type="ARBA" id="ARBA00049708"/>
    </source>
</evidence>
<dbReference type="InterPro" id="IPR002140">
    <property type="entry name" value="Sdo1/SBDS"/>
</dbReference>
<dbReference type="Gene3D" id="1.10.10.900">
    <property type="entry name" value="SBDS protein C-terminal domain, subdomain 1"/>
    <property type="match status" value="1"/>
</dbReference>
<protein>
    <submittedName>
        <fullName evidence="12">SBDS-domain-containing protein</fullName>
    </submittedName>
</protein>
<evidence type="ECO:0000256" key="4">
    <source>
        <dbReference type="ARBA" id="ARBA00022490"/>
    </source>
</evidence>
<dbReference type="SUPFAM" id="SSF89895">
    <property type="entry name" value="FYSH domain"/>
    <property type="match status" value="1"/>
</dbReference>
<dbReference type="FunCoup" id="A0A317XZ89">
    <property type="interactions" value="440"/>
</dbReference>
<dbReference type="InterPro" id="IPR036786">
    <property type="entry name" value="Ribosome_mat_SBDS_N_sf"/>
</dbReference>
<feature type="compositionally biased region" description="Basic and acidic residues" evidence="8">
    <location>
        <begin position="1"/>
        <end position="15"/>
    </location>
</feature>
<dbReference type="GO" id="GO:0005737">
    <property type="term" value="C:cytoplasm"/>
    <property type="evidence" value="ECO:0007669"/>
    <property type="project" value="UniProtKB-SubCell"/>
</dbReference>
<organism evidence="12 13">
    <name type="scientific">Testicularia cyperi</name>
    <dbReference type="NCBI Taxonomy" id="1882483"/>
    <lineage>
        <taxon>Eukaryota</taxon>
        <taxon>Fungi</taxon>
        <taxon>Dikarya</taxon>
        <taxon>Basidiomycota</taxon>
        <taxon>Ustilaginomycotina</taxon>
        <taxon>Ustilaginomycetes</taxon>
        <taxon>Ustilaginales</taxon>
        <taxon>Anthracoideaceae</taxon>
        <taxon>Testicularia</taxon>
    </lineage>
</organism>
<evidence type="ECO:0000259" key="9">
    <source>
        <dbReference type="Pfam" id="PF01172"/>
    </source>
</evidence>
<keyword evidence="4" id="KW-0963">Cytoplasm</keyword>
<evidence type="ECO:0000256" key="1">
    <source>
        <dbReference type="ARBA" id="ARBA00004123"/>
    </source>
</evidence>
<dbReference type="InParanoid" id="A0A317XZ89"/>
<dbReference type="InterPro" id="IPR037188">
    <property type="entry name" value="Sdo1/SBDS_central_sf"/>
</dbReference>
<feature type="domain" description="Ribosome maturation protein SDO1/SBDS central" evidence="10">
    <location>
        <begin position="170"/>
        <end position="233"/>
    </location>
</feature>
<dbReference type="InterPro" id="IPR039100">
    <property type="entry name" value="Sdo1/SBDS-like"/>
</dbReference>
<evidence type="ECO:0000313" key="13">
    <source>
        <dbReference type="Proteomes" id="UP000246740"/>
    </source>
</evidence>
<feature type="domain" description="Ribosome maturation protein SDO1/SBDS N-terminal" evidence="9">
    <location>
        <begin position="75"/>
        <end position="161"/>
    </location>
</feature>
<evidence type="ECO:0000259" key="10">
    <source>
        <dbReference type="Pfam" id="PF09377"/>
    </source>
</evidence>
<gene>
    <name evidence="12" type="ORF">BCV70DRAFT_19818</name>
</gene>
<keyword evidence="5" id="KW-0690">Ribosome biogenesis</keyword>
<dbReference type="Pfam" id="PF01172">
    <property type="entry name" value="SBDS_N"/>
    <property type="match status" value="1"/>
</dbReference>
<keyword evidence="6" id="KW-0539">Nucleus</keyword>
<sequence length="315" mass="36099">MTSPVSREKLLTEKQPRRKTPKNTEKLHLQRCYAIELLAACPSSRWLFSRIHPRQSPTSANDTLSCRSINIKLTNVSVVRLRKGGKRFEIACYKNKVREWRTGVEKDFDEVVQIENVFVNVSKGQLAPHDDLQKAFGTTEIPKILLEILKKGELQVGEKERSHELTNTWKDIATQVAEKCVDPASQRPYTVGMIEKAMHDVHYSVKTARSAKQQALDVIKLLQEKKTIPIERARMRVRISMPNKDGKKLKEKVLALTDKVEDEDWSDEWELIAFIDPGALKSINELIEQEIKGRGKVETLNFTTVREGDGDERLE</sequence>
<dbReference type="Proteomes" id="UP000246740">
    <property type="component" value="Unassembled WGS sequence"/>
</dbReference>
<dbReference type="Pfam" id="PF09377">
    <property type="entry name" value="SBDS_domain_II"/>
    <property type="match status" value="1"/>
</dbReference>
<evidence type="ECO:0000256" key="5">
    <source>
        <dbReference type="ARBA" id="ARBA00022517"/>
    </source>
</evidence>
<comment type="similarity">
    <text evidence="3">Belongs to the SDO1/SBDS family.</text>
</comment>
<reference evidence="12 13" key="1">
    <citation type="journal article" date="2018" name="Mol. Biol. Evol.">
        <title>Broad Genomic Sampling Reveals a Smut Pathogenic Ancestry of the Fungal Clade Ustilaginomycotina.</title>
        <authorList>
            <person name="Kijpornyongpan T."/>
            <person name="Mondo S.J."/>
            <person name="Barry K."/>
            <person name="Sandor L."/>
            <person name="Lee J."/>
            <person name="Lipzen A."/>
            <person name="Pangilinan J."/>
            <person name="LaButti K."/>
            <person name="Hainaut M."/>
            <person name="Henrissat B."/>
            <person name="Grigoriev I.V."/>
            <person name="Spatafora J.W."/>
            <person name="Aime M.C."/>
        </authorList>
    </citation>
    <scope>NUCLEOTIDE SEQUENCE [LARGE SCALE GENOMIC DNA]</scope>
    <source>
        <strain evidence="12 13">MCA 3645</strain>
    </source>
</reference>